<evidence type="ECO:0000313" key="7">
    <source>
        <dbReference type="Proteomes" id="UP001482620"/>
    </source>
</evidence>
<dbReference type="InterPro" id="IPR006214">
    <property type="entry name" value="Bax_inhibitor_1-related"/>
</dbReference>
<sequence>MFLQCRSFVGKGNIVVVSPPGSYNNMVHPEDPPAFGGDQYCSEAPPMYTYESEENGFSVASIRRGFVRKVYLTLVVQLLFTVGIICAFLYWDTLRTWVHENYWFSYTMMSVVVVLIVVLSCCDNIRRQVPLNFIALGLFTVAEGLMLGSVAT</sequence>
<comment type="subcellular location">
    <subcellularLocation>
        <location evidence="1">Membrane</location>
        <topology evidence="1">Multi-pass membrane protein</topology>
    </subcellularLocation>
</comment>
<evidence type="ECO:0000313" key="6">
    <source>
        <dbReference type="EMBL" id="MEQ2245659.1"/>
    </source>
</evidence>
<feature type="transmembrane region" description="Helical" evidence="5">
    <location>
        <begin position="129"/>
        <end position="151"/>
    </location>
</feature>
<feature type="transmembrane region" description="Helical" evidence="5">
    <location>
        <begin position="103"/>
        <end position="122"/>
    </location>
</feature>
<evidence type="ECO:0000256" key="4">
    <source>
        <dbReference type="ARBA" id="ARBA00023136"/>
    </source>
</evidence>
<dbReference type="PANTHER" id="PTHR23291:SF47">
    <property type="entry name" value="TRANSMEMBRANE BAX INHIBITOR MOTIF CONTAINING 7"/>
    <property type="match status" value="1"/>
</dbReference>
<comment type="similarity">
    <text evidence="5">Belongs to the BI1 family.</text>
</comment>
<dbReference type="PANTHER" id="PTHR23291">
    <property type="entry name" value="BAX INHIBITOR-RELATED"/>
    <property type="match status" value="1"/>
</dbReference>
<dbReference type="Pfam" id="PF01027">
    <property type="entry name" value="Bax1-I"/>
    <property type="match status" value="1"/>
</dbReference>
<keyword evidence="4 5" id="KW-0472">Membrane</keyword>
<accession>A0ABV0UKA0</accession>
<evidence type="ECO:0000256" key="1">
    <source>
        <dbReference type="ARBA" id="ARBA00004141"/>
    </source>
</evidence>
<comment type="caution">
    <text evidence="5">Lacks conserved residue(s) required for the propagation of feature annotation.</text>
</comment>
<evidence type="ECO:0000256" key="2">
    <source>
        <dbReference type="ARBA" id="ARBA00022692"/>
    </source>
</evidence>
<keyword evidence="7" id="KW-1185">Reference proteome</keyword>
<gene>
    <name evidence="6" type="ORF">ILYODFUR_030243</name>
</gene>
<dbReference type="EMBL" id="JAHRIQ010073962">
    <property type="protein sequence ID" value="MEQ2245659.1"/>
    <property type="molecule type" value="Genomic_DNA"/>
</dbReference>
<protein>
    <submittedName>
        <fullName evidence="6">Uncharacterized protein</fullName>
    </submittedName>
</protein>
<comment type="caution">
    <text evidence="6">The sequence shown here is derived from an EMBL/GenBank/DDBJ whole genome shotgun (WGS) entry which is preliminary data.</text>
</comment>
<organism evidence="6 7">
    <name type="scientific">Ilyodon furcidens</name>
    <name type="common">goldbreast splitfin</name>
    <dbReference type="NCBI Taxonomy" id="33524"/>
    <lineage>
        <taxon>Eukaryota</taxon>
        <taxon>Metazoa</taxon>
        <taxon>Chordata</taxon>
        <taxon>Craniata</taxon>
        <taxon>Vertebrata</taxon>
        <taxon>Euteleostomi</taxon>
        <taxon>Actinopterygii</taxon>
        <taxon>Neopterygii</taxon>
        <taxon>Teleostei</taxon>
        <taxon>Neoteleostei</taxon>
        <taxon>Acanthomorphata</taxon>
        <taxon>Ovalentaria</taxon>
        <taxon>Atherinomorphae</taxon>
        <taxon>Cyprinodontiformes</taxon>
        <taxon>Goodeidae</taxon>
        <taxon>Ilyodon</taxon>
    </lineage>
</organism>
<name>A0ABV0UKA0_9TELE</name>
<dbReference type="Proteomes" id="UP001482620">
    <property type="component" value="Unassembled WGS sequence"/>
</dbReference>
<proteinExistence type="inferred from homology"/>
<reference evidence="6 7" key="1">
    <citation type="submission" date="2021-06" db="EMBL/GenBank/DDBJ databases">
        <authorList>
            <person name="Palmer J.M."/>
        </authorList>
    </citation>
    <scope>NUCLEOTIDE SEQUENCE [LARGE SCALE GENOMIC DNA]</scope>
    <source>
        <strain evidence="7">if_2019</strain>
        <tissue evidence="6">Muscle</tissue>
    </source>
</reference>
<evidence type="ECO:0000256" key="5">
    <source>
        <dbReference type="RuleBase" id="RU004379"/>
    </source>
</evidence>
<feature type="transmembrane region" description="Helical" evidence="5">
    <location>
        <begin position="70"/>
        <end position="91"/>
    </location>
</feature>
<evidence type="ECO:0000256" key="3">
    <source>
        <dbReference type="ARBA" id="ARBA00022989"/>
    </source>
</evidence>
<keyword evidence="2 5" id="KW-0812">Transmembrane</keyword>
<keyword evidence="3 5" id="KW-1133">Transmembrane helix</keyword>